<dbReference type="Pfam" id="PF25356">
    <property type="entry name" value="PH_trem"/>
    <property type="match status" value="1"/>
</dbReference>
<feature type="domain" description="Trematode PH-like" evidence="2">
    <location>
        <begin position="34"/>
        <end position="163"/>
    </location>
</feature>
<name>A0A2H1CRT9_FASHE</name>
<gene>
    <name evidence="3" type="ORF">D915_001586</name>
</gene>
<accession>A0A2H1CRT9</accession>
<evidence type="ECO:0000313" key="4">
    <source>
        <dbReference type="Proteomes" id="UP000230066"/>
    </source>
</evidence>
<evidence type="ECO:0000313" key="3">
    <source>
        <dbReference type="EMBL" id="THD27689.1"/>
    </source>
</evidence>
<evidence type="ECO:0000256" key="1">
    <source>
        <dbReference type="SAM" id="MobiDB-lite"/>
    </source>
</evidence>
<dbReference type="EMBL" id="JXXN02000352">
    <property type="protein sequence ID" value="THD27689.1"/>
    <property type="molecule type" value="Genomic_DNA"/>
</dbReference>
<comment type="caution">
    <text evidence="3">The sequence shown here is derived from an EMBL/GenBank/DDBJ whole genome shotgun (WGS) entry which is preliminary data.</text>
</comment>
<proteinExistence type="predicted"/>
<dbReference type="Proteomes" id="UP000230066">
    <property type="component" value="Unassembled WGS sequence"/>
</dbReference>
<sequence>MPFRRHHSSGPGSLSSRSFSTPSMYDGSVLDRKTRQPLFFECHVCILGRHKLSADENFSLQKAEVVMNHLHKKRQSHCKLYCLEDSLRFAKSKVMSAQPMRNFVTYKAIKHIFIFREKPDVFMLCVDSGLANKRTYEAYKCKMKEDVLTLCEMAFKASKDPEFKLRNAVPLRDFIQNPELDASTNQFSTNEISGPASGAQSTSSIAEMQAPNLGVQSVFDLYERQKRPENAIINPNDQVTTALEEPPSSTHSQFVHEHPRHEMPDHSTLTIINDQTELMVPSDIDEILNVQDKLTRQRDDNWEVTITFLQWDNVRGATVNDRGPIYMYVARCLHPVAD</sequence>
<organism evidence="3 4">
    <name type="scientific">Fasciola hepatica</name>
    <name type="common">Liver fluke</name>
    <dbReference type="NCBI Taxonomy" id="6192"/>
    <lineage>
        <taxon>Eukaryota</taxon>
        <taxon>Metazoa</taxon>
        <taxon>Spiralia</taxon>
        <taxon>Lophotrochozoa</taxon>
        <taxon>Platyhelminthes</taxon>
        <taxon>Trematoda</taxon>
        <taxon>Digenea</taxon>
        <taxon>Plagiorchiida</taxon>
        <taxon>Echinostomata</taxon>
        <taxon>Echinostomatoidea</taxon>
        <taxon>Fasciolidae</taxon>
        <taxon>Fasciola</taxon>
    </lineage>
</organism>
<protein>
    <recommendedName>
        <fullName evidence="2">Trematode PH-like domain-containing protein</fullName>
    </recommendedName>
</protein>
<feature type="region of interest" description="Disordered" evidence="1">
    <location>
        <begin position="1"/>
        <end position="22"/>
    </location>
</feature>
<reference evidence="3" key="1">
    <citation type="submission" date="2019-03" db="EMBL/GenBank/DDBJ databases">
        <title>Improved annotation for the trematode Fasciola hepatica.</title>
        <authorList>
            <person name="Choi Y.-J."/>
            <person name="Martin J."/>
            <person name="Mitreva M."/>
        </authorList>
    </citation>
    <scope>NUCLEOTIDE SEQUENCE [LARGE SCALE GENOMIC DNA]</scope>
</reference>
<dbReference type="InterPro" id="IPR057376">
    <property type="entry name" value="PH_trem"/>
</dbReference>
<feature type="compositionally biased region" description="Low complexity" evidence="1">
    <location>
        <begin position="9"/>
        <end position="22"/>
    </location>
</feature>
<evidence type="ECO:0000259" key="2">
    <source>
        <dbReference type="Pfam" id="PF25356"/>
    </source>
</evidence>
<keyword evidence="4" id="KW-1185">Reference proteome</keyword>
<dbReference type="AlphaFoldDB" id="A0A2H1CRT9"/>